<dbReference type="InterPro" id="IPR029526">
    <property type="entry name" value="PGBD"/>
</dbReference>
<accession>A0A6S7GE19</accession>
<evidence type="ECO:0000313" key="1">
    <source>
        <dbReference type="EMBL" id="CAB3987582.1"/>
    </source>
</evidence>
<dbReference type="Pfam" id="PF13843">
    <property type="entry name" value="DDE_Tnp_1_7"/>
    <property type="match status" value="1"/>
</dbReference>
<organism evidence="1 2">
    <name type="scientific">Paramuricea clavata</name>
    <name type="common">Red gorgonian</name>
    <name type="synonym">Violescent sea-whip</name>
    <dbReference type="NCBI Taxonomy" id="317549"/>
    <lineage>
        <taxon>Eukaryota</taxon>
        <taxon>Metazoa</taxon>
        <taxon>Cnidaria</taxon>
        <taxon>Anthozoa</taxon>
        <taxon>Octocorallia</taxon>
        <taxon>Malacalcyonacea</taxon>
        <taxon>Plexauridae</taxon>
        <taxon>Paramuricea</taxon>
    </lineage>
</organism>
<dbReference type="PANTHER" id="PTHR47272:SF1">
    <property type="entry name" value="PIGGYBAC TRANSPOSABLE ELEMENT-DERIVED PROTEIN 3-LIKE"/>
    <property type="match status" value="1"/>
</dbReference>
<dbReference type="Proteomes" id="UP001152795">
    <property type="component" value="Unassembled WGS sequence"/>
</dbReference>
<evidence type="ECO:0000313" key="2">
    <source>
        <dbReference type="Proteomes" id="UP001152795"/>
    </source>
</evidence>
<dbReference type="OrthoDB" id="122438at2759"/>
<name>A0A6S7GE19_PARCT</name>
<sequence length="394" mass="44892">MSRNRYEEILSILHFNNNEEAVTDPADPKYDKLFKVKPLADHFRHVFKGSVTPETMQAIDEMMIPFKGRHSAKQYMPKKPTKWGYKLWCQAGMSGYVYDLEILGSPDAKGPPPGVDVPNLGESSNVILRLTKDVERKKHQLFFDNFFSCPELLAYLKLQDIFAVATLKANRSRGCPISTEKTMRKRGRGDIAQFSDVKAGLVICAWYDNRRVLTISNFLGKNPVSNCKRFDRKTKKDVSVPRPACIELYNKFMGGVDKADMLLSLYRTKHRSKKWYHRIAFHLISLAAVNAFVLYREVGGEGSLVDFLVDICRCLLVESQDLGDSSDDEATTPLRQRSLRANQVPTNIRHDRCNHWPLQCEKPQRCKWTVVSGELDFCAQSVKCTFVSLAQPAS</sequence>
<dbReference type="PANTHER" id="PTHR47272">
    <property type="entry name" value="DDE_TNP_1_7 DOMAIN-CONTAINING PROTEIN"/>
    <property type="match status" value="1"/>
</dbReference>
<reference evidence="1" key="1">
    <citation type="submission" date="2020-04" db="EMBL/GenBank/DDBJ databases">
        <authorList>
            <person name="Alioto T."/>
            <person name="Alioto T."/>
            <person name="Gomez Garrido J."/>
        </authorList>
    </citation>
    <scope>NUCLEOTIDE SEQUENCE</scope>
    <source>
        <strain evidence="1">A484AB</strain>
    </source>
</reference>
<dbReference type="EMBL" id="CACRXK020001198">
    <property type="protein sequence ID" value="CAB3987582.1"/>
    <property type="molecule type" value="Genomic_DNA"/>
</dbReference>
<proteinExistence type="predicted"/>
<dbReference type="AlphaFoldDB" id="A0A6S7GE19"/>
<gene>
    <name evidence="1" type="ORF">PACLA_8A059797</name>
</gene>
<comment type="caution">
    <text evidence="1">The sequence shown here is derived from an EMBL/GenBank/DDBJ whole genome shotgun (WGS) entry which is preliminary data.</text>
</comment>
<protein>
    <submittedName>
        <fullName evidence="1">Uncharacterized protein</fullName>
    </submittedName>
</protein>
<keyword evidence="2" id="KW-1185">Reference proteome</keyword>